<protein>
    <recommendedName>
        <fullName evidence="3">Cytochrome C551</fullName>
    </recommendedName>
</protein>
<keyword evidence="2" id="KW-1185">Reference proteome</keyword>
<reference evidence="1 2" key="1">
    <citation type="submission" date="2022-03" db="EMBL/GenBank/DDBJ databases">
        <title>Chryseobacterium sp. isolated from the Andong Sikhe.</title>
        <authorList>
            <person name="Won M."/>
            <person name="Kim S.-J."/>
            <person name="Kwon S.-W."/>
        </authorList>
    </citation>
    <scope>NUCLEOTIDE SEQUENCE [LARGE SCALE GENOMIC DNA]</scope>
    <source>
        <strain evidence="1 2">ADR-1</strain>
    </source>
</reference>
<sequence>MKQLILTIGMSSFFLSCKSTDNGRTIKSDSITTEDTLPFNNSVDQSDTLTTIKSDSSTVKPETDSAKR</sequence>
<evidence type="ECO:0000313" key="1">
    <source>
        <dbReference type="EMBL" id="UOE39353.1"/>
    </source>
</evidence>
<name>A0ABY4BJI0_9FLAO</name>
<dbReference type="RefSeq" id="WP_243577525.1">
    <property type="nucleotide sequence ID" value="NZ_CP094529.1"/>
</dbReference>
<dbReference type="PROSITE" id="PS51257">
    <property type="entry name" value="PROKAR_LIPOPROTEIN"/>
    <property type="match status" value="1"/>
</dbReference>
<evidence type="ECO:0008006" key="3">
    <source>
        <dbReference type="Google" id="ProtNLM"/>
    </source>
</evidence>
<accession>A0ABY4BJI0</accession>
<proteinExistence type="predicted"/>
<evidence type="ECO:0000313" key="2">
    <source>
        <dbReference type="Proteomes" id="UP000831068"/>
    </source>
</evidence>
<dbReference type="Proteomes" id="UP000831068">
    <property type="component" value="Chromosome"/>
</dbReference>
<dbReference type="EMBL" id="CP094529">
    <property type="protein sequence ID" value="UOE39353.1"/>
    <property type="molecule type" value="Genomic_DNA"/>
</dbReference>
<gene>
    <name evidence="1" type="ORF">MTP08_06155</name>
</gene>
<organism evidence="1 2">
    <name type="scientific">Chryseobacterium oryzae</name>
    <dbReference type="NCBI Taxonomy" id="2929799"/>
    <lineage>
        <taxon>Bacteria</taxon>
        <taxon>Pseudomonadati</taxon>
        <taxon>Bacteroidota</taxon>
        <taxon>Flavobacteriia</taxon>
        <taxon>Flavobacteriales</taxon>
        <taxon>Weeksellaceae</taxon>
        <taxon>Chryseobacterium group</taxon>
        <taxon>Chryseobacterium</taxon>
    </lineage>
</organism>